<evidence type="ECO:0000256" key="3">
    <source>
        <dbReference type="ARBA" id="ARBA00004721"/>
    </source>
</evidence>
<dbReference type="Gene3D" id="1.10.630.10">
    <property type="entry name" value="Cytochrome P450"/>
    <property type="match status" value="2"/>
</dbReference>
<dbReference type="GO" id="GO:0004497">
    <property type="term" value="F:monooxygenase activity"/>
    <property type="evidence" value="ECO:0007669"/>
    <property type="project" value="UniProtKB-KW"/>
</dbReference>
<name>A0AAD7N4P9_9AGAR</name>
<keyword evidence="9" id="KW-0560">Oxidoreductase</keyword>
<evidence type="ECO:0000256" key="1">
    <source>
        <dbReference type="ARBA" id="ARBA00001971"/>
    </source>
</evidence>
<dbReference type="Proteomes" id="UP001215280">
    <property type="component" value="Unassembled WGS sequence"/>
</dbReference>
<dbReference type="Pfam" id="PF00067">
    <property type="entry name" value="p450"/>
    <property type="match status" value="1"/>
</dbReference>
<feature type="chain" id="PRO_5041918405" evidence="13">
    <location>
        <begin position="23"/>
        <end position="383"/>
    </location>
</feature>
<dbReference type="GO" id="GO:0016020">
    <property type="term" value="C:membrane"/>
    <property type="evidence" value="ECO:0007669"/>
    <property type="project" value="UniProtKB-SubCell"/>
</dbReference>
<dbReference type="PANTHER" id="PTHR24305:SF166">
    <property type="entry name" value="CYTOCHROME P450 12A4, MITOCHONDRIAL-RELATED"/>
    <property type="match status" value="1"/>
</dbReference>
<dbReference type="InterPro" id="IPR002401">
    <property type="entry name" value="Cyt_P450_E_grp-I"/>
</dbReference>
<evidence type="ECO:0000256" key="9">
    <source>
        <dbReference type="ARBA" id="ARBA00023002"/>
    </source>
</evidence>
<evidence type="ECO:0000313" key="14">
    <source>
        <dbReference type="EMBL" id="KAJ7744283.1"/>
    </source>
</evidence>
<evidence type="ECO:0000256" key="12">
    <source>
        <dbReference type="ARBA" id="ARBA00023136"/>
    </source>
</evidence>
<keyword evidence="11" id="KW-0503">Monooxygenase</keyword>
<evidence type="ECO:0000256" key="13">
    <source>
        <dbReference type="SAM" id="SignalP"/>
    </source>
</evidence>
<dbReference type="AlphaFoldDB" id="A0AAD7N4P9"/>
<feature type="signal peptide" evidence="13">
    <location>
        <begin position="1"/>
        <end position="22"/>
    </location>
</feature>
<dbReference type="PRINTS" id="PR00385">
    <property type="entry name" value="P450"/>
</dbReference>
<evidence type="ECO:0000256" key="2">
    <source>
        <dbReference type="ARBA" id="ARBA00004370"/>
    </source>
</evidence>
<dbReference type="PANTHER" id="PTHR24305">
    <property type="entry name" value="CYTOCHROME P450"/>
    <property type="match status" value="1"/>
</dbReference>
<dbReference type="GO" id="GO:0005506">
    <property type="term" value="F:iron ion binding"/>
    <property type="evidence" value="ECO:0007669"/>
    <property type="project" value="InterPro"/>
</dbReference>
<keyword evidence="6" id="KW-0812">Transmembrane</keyword>
<keyword evidence="15" id="KW-1185">Reference proteome</keyword>
<comment type="cofactor">
    <cofactor evidence="1">
        <name>heme</name>
        <dbReference type="ChEBI" id="CHEBI:30413"/>
    </cofactor>
</comment>
<evidence type="ECO:0000313" key="15">
    <source>
        <dbReference type="Proteomes" id="UP001215280"/>
    </source>
</evidence>
<dbReference type="PRINTS" id="PR00463">
    <property type="entry name" value="EP450I"/>
</dbReference>
<comment type="caution">
    <text evidence="14">The sequence shown here is derived from an EMBL/GenBank/DDBJ whole genome shotgun (WGS) entry which is preliminary data.</text>
</comment>
<reference evidence="14" key="1">
    <citation type="submission" date="2023-03" db="EMBL/GenBank/DDBJ databases">
        <title>Massive genome expansion in bonnet fungi (Mycena s.s.) driven by repeated elements and novel gene families across ecological guilds.</title>
        <authorList>
            <consortium name="Lawrence Berkeley National Laboratory"/>
            <person name="Harder C.B."/>
            <person name="Miyauchi S."/>
            <person name="Viragh M."/>
            <person name="Kuo A."/>
            <person name="Thoen E."/>
            <person name="Andreopoulos B."/>
            <person name="Lu D."/>
            <person name="Skrede I."/>
            <person name="Drula E."/>
            <person name="Henrissat B."/>
            <person name="Morin E."/>
            <person name="Kohler A."/>
            <person name="Barry K."/>
            <person name="LaButti K."/>
            <person name="Morin E."/>
            <person name="Salamov A."/>
            <person name="Lipzen A."/>
            <person name="Mereny Z."/>
            <person name="Hegedus B."/>
            <person name="Baldrian P."/>
            <person name="Stursova M."/>
            <person name="Weitz H."/>
            <person name="Taylor A."/>
            <person name="Grigoriev I.V."/>
            <person name="Nagy L.G."/>
            <person name="Martin F."/>
            <person name="Kauserud H."/>
        </authorList>
    </citation>
    <scope>NUCLEOTIDE SEQUENCE</scope>
    <source>
        <strain evidence="14">CBHHK188m</strain>
    </source>
</reference>
<dbReference type="GO" id="GO:0016705">
    <property type="term" value="F:oxidoreductase activity, acting on paired donors, with incorporation or reduction of molecular oxygen"/>
    <property type="evidence" value="ECO:0007669"/>
    <property type="project" value="InterPro"/>
</dbReference>
<evidence type="ECO:0000256" key="11">
    <source>
        <dbReference type="ARBA" id="ARBA00023033"/>
    </source>
</evidence>
<keyword evidence="13" id="KW-0732">Signal</keyword>
<keyword evidence="7" id="KW-0479">Metal-binding</keyword>
<keyword evidence="10" id="KW-0408">Iron</keyword>
<comment type="pathway">
    <text evidence="3">Secondary metabolite biosynthesis; terpenoid biosynthesis.</text>
</comment>
<evidence type="ECO:0000256" key="10">
    <source>
        <dbReference type="ARBA" id="ARBA00023004"/>
    </source>
</evidence>
<sequence>MFLGIFLLTLAIFWTERRLVISDPITTKYIINHPLFVFGPGHEKAVNVSFGYGSIVLVSADRHRYLRNNIMNPSFSAKNVRAALPTIREIGRKLADRWEALGFPGNTVDISGTLSDAALDVMGDVILEHSFNALGGESEVGRLQRTLLNMVSSPTKFAQLIDAALSYVPDLIFRVLYYLPIQALHILREYKKITDDLSAQLAARARDEGPSDTPDFVGAFVRDDTVPDGEIGVHLRTVLTAGEDTTGTTLGWILYKLAQMPDLQQELRREIQLAAQKEMPDYDNMALLNAIINASAALLFPGELLNKHIYSGGFALAFLGGPGVCLGWRLAISELQVFVVELVGRFVLSLPENDSVRARVAMTLVAESADGKRGIPLHVEHVT</sequence>
<dbReference type="InterPro" id="IPR050121">
    <property type="entry name" value="Cytochrome_P450_monoxygenase"/>
</dbReference>
<protein>
    <submittedName>
        <fullName evidence="14">Cytochrome P450</fullName>
    </submittedName>
</protein>
<dbReference type="EMBL" id="JARJLG010000108">
    <property type="protein sequence ID" value="KAJ7744283.1"/>
    <property type="molecule type" value="Genomic_DNA"/>
</dbReference>
<dbReference type="InterPro" id="IPR001128">
    <property type="entry name" value="Cyt_P450"/>
</dbReference>
<organism evidence="14 15">
    <name type="scientific">Mycena maculata</name>
    <dbReference type="NCBI Taxonomy" id="230809"/>
    <lineage>
        <taxon>Eukaryota</taxon>
        <taxon>Fungi</taxon>
        <taxon>Dikarya</taxon>
        <taxon>Basidiomycota</taxon>
        <taxon>Agaricomycotina</taxon>
        <taxon>Agaricomycetes</taxon>
        <taxon>Agaricomycetidae</taxon>
        <taxon>Agaricales</taxon>
        <taxon>Marasmiineae</taxon>
        <taxon>Mycenaceae</taxon>
        <taxon>Mycena</taxon>
    </lineage>
</organism>
<evidence type="ECO:0000256" key="8">
    <source>
        <dbReference type="ARBA" id="ARBA00022989"/>
    </source>
</evidence>
<evidence type="ECO:0000256" key="4">
    <source>
        <dbReference type="ARBA" id="ARBA00010617"/>
    </source>
</evidence>
<comment type="similarity">
    <text evidence="4">Belongs to the cytochrome P450 family.</text>
</comment>
<dbReference type="SUPFAM" id="SSF48264">
    <property type="entry name" value="Cytochrome P450"/>
    <property type="match status" value="1"/>
</dbReference>
<keyword evidence="8" id="KW-1133">Transmembrane helix</keyword>
<keyword evidence="12" id="KW-0472">Membrane</keyword>
<dbReference type="InterPro" id="IPR036396">
    <property type="entry name" value="Cyt_P450_sf"/>
</dbReference>
<accession>A0AAD7N4P9</accession>
<evidence type="ECO:0000256" key="5">
    <source>
        <dbReference type="ARBA" id="ARBA00022617"/>
    </source>
</evidence>
<keyword evidence="5" id="KW-0349">Heme</keyword>
<dbReference type="GO" id="GO:0020037">
    <property type="term" value="F:heme binding"/>
    <property type="evidence" value="ECO:0007669"/>
    <property type="project" value="InterPro"/>
</dbReference>
<proteinExistence type="inferred from homology"/>
<evidence type="ECO:0000256" key="7">
    <source>
        <dbReference type="ARBA" id="ARBA00022723"/>
    </source>
</evidence>
<comment type="subcellular location">
    <subcellularLocation>
        <location evidence="2">Membrane</location>
    </subcellularLocation>
</comment>
<evidence type="ECO:0000256" key="6">
    <source>
        <dbReference type="ARBA" id="ARBA00022692"/>
    </source>
</evidence>
<gene>
    <name evidence="14" type="ORF">DFH07DRAFT_978662</name>
</gene>